<proteinExistence type="predicted"/>
<dbReference type="InParanoid" id="A0DM72"/>
<dbReference type="KEGG" id="ptm:GSPATT00018357001"/>
<evidence type="ECO:0000313" key="2">
    <source>
        <dbReference type="Proteomes" id="UP000000600"/>
    </source>
</evidence>
<keyword evidence="2" id="KW-1185">Reference proteome</keyword>
<gene>
    <name evidence="1" type="ORF">GSPATT00018357001</name>
</gene>
<protein>
    <submittedName>
        <fullName evidence="1">Uncharacterized protein</fullName>
    </submittedName>
</protein>
<dbReference type="EMBL" id="CT868496">
    <property type="protein sequence ID" value="CAK84139.1"/>
    <property type="molecule type" value="Genomic_DNA"/>
</dbReference>
<sequence length="87" mass="10596">MPDIKYHSEKLHLLNLIETRVGFNLKALKEQVPRTWTSQEIHRQIREAYNNRHDFFINILYPNQNRASPLQDILSYPFKYRRDKVVE</sequence>
<dbReference type="RefSeq" id="XP_001451536.1">
    <property type="nucleotide sequence ID" value="XM_001451499.2"/>
</dbReference>
<dbReference type="AlphaFoldDB" id="A0DM72"/>
<dbReference type="GeneID" id="5037321"/>
<evidence type="ECO:0000313" key="1">
    <source>
        <dbReference type="EMBL" id="CAK84139.1"/>
    </source>
</evidence>
<dbReference type="Proteomes" id="UP000000600">
    <property type="component" value="Unassembled WGS sequence"/>
</dbReference>
<name>A0DM72_PARTE</name>
<dbReference type="OrthoDB" id="310636at2759"/>
<reference evidence="1 2" key="1">
    <citation type="journal article" date="2006" name="Nature">
        <title>Global trends of whole-genome duplications revealed by the ciliate Paramecium tetraurelia.</title>
        <authorList>
            <consortium name="Genoscope"/>
            <person name="Aury J.-M."/>
            <person name="Jaillon O."/>
            <person name="Duret L."/>
            <person name="Noel B."/>
            <person name="Jubin C."/>
            <person name="Porcel B.M."/>
            <person name="Segurens B."/>
            <person name="Daubin V."/>
            <person name="Anthouard V."/>
            <person name="Aiach N."/>
            <person name="Arnaiz O."/>
            <person name="Billaut A."/>
            <person name="Beisson J."/>
            <person name="Blanc I."/>
            <person name="Bouhouche K."/>
            <person name="Camara F."/>
            <person name="Duharcourt S."/>
            <person name="Guigo R."/>
            <person name="Gogendeau D."/>
            <person name="Katinka M."/>
            <person name="Keller A.-M."/>
            <person name="Kissmehl R."/>
            <person name="Klotz C."/>
            <person name="Koll F."/>
            <person name="Le Moue A."/>
            <person name="Lepere C."/>
            <person name="Malinsky S."/>
            <person name="Nowacki M."/>
            <person name="Nowak J.K."/>
            <person name="Plattner H."/>
            <person name="Poulain J."/>
            <person name="Ruiz F."/>
            <person name="Serrano V."/>
            <person name="Zagulski M."/>
            <person name="Dessen P."/>
            <person name="Betermier M."/>
            <person name="Weissenbach J."/>
            <person name="Scarpelli C."/>
            <person name="Schachter V."/>
            <person name="Sperling L."/>
            <person name="Meyer E."/>
            <person name="Cohen J."/>
            <person name="Wincker P."/>
        </authorList>
    </citation>
    <scope>NUCLEOTIDE SEQUENCE [LARGE SCALE GENOMIC DNA]</scope>
    <source>
        <strain evidence="1 2">Stock d4-2</strain>
    </source>
</reference>
<organism evidence="1 2">
    <name type="scientific">Paramecium tetraurelia</name>
    <dbReference type="NCBI Taxonomy" id="5888"/>
    <lineage>
        <taxon>Eukaryota</taxon>
        <taxon>Sar</taxon>
        <taxon>Alveolata</taxon>
        <taxon>Ciliophora</taxon>
        <taxon>Intramacronucleata</taxon>
        <taxon>Oligohymenophorea</taxon>
        <taxon>Peniculida</taxon>
        <taxon>Parameciidae</taxon>
        <taxon>Paramecium</taxon>
    </lineage>
</organism>
<accession>A0DM72</accession>
<dbReference type="HOGENOM" id="CLU_2488242_0_0_1"/>